<feature type="transmembrane region" description="Helical" evidence="1">
    <location>
        <begin position="228"/>
        <end position="248"/>
    </location>
</feature>
<comment type="caution">
    <text evidence="2">The sequence shown here is derived from an EMBL/GenBank/DDBJ whole genome shotgun (WGS) entry which is preliminary data.</text>
</comment>
<evidence type="ECO:0000256" key="1">
    <source>
        <dbReference type="SAM" id="Phobius"/>
    </source>
</evidence>
<protein>
    <recommendedName>
        <fullName evidence="4">Secreted protein</fullName>
    </recommendedName>
</protein>
<feature type="transmembrane region" description="Helical" evidence="1">
    <location>
        <begin position="406"/>
        <end position="426"/>
    </location>
</feature>
<dbReference type="STRING" id="1834516.BL253_33045"/>
<accession>A0A1V2I169</accession>
<evidence type="ECO:0000313" key="3">
    <source>
        <dbReference type="Proteomes" id="UP000188929"/>
    </source>
</evidence>
<feature type="transmembrane region" description="Helical" evidence="1">
    <location>
        <begin position="20"/>
        <end position="46"/>
    </location>
</feature>
<keyword evidence="3" id="KW-1185">Reference proteome</keyword>
<dbReference type="Proteomes" id="UP000188929">
    <property type="component" value="Unassembled WGS sequence"/>
</dbReference>
<dbReference type="AlphaFoldDB" id="A0A1V2I169"/>
<dbReference type="OrthoDB" id="3218196at2"/>
<sequence length="434" mass="45332">MGPARGATAWLRARARTTPGLLRIVSVALVAAITLMWAAAFAAVVVRDHAVHAVSADAGPAFAAAQRLHADLSAADATIASAVLAGPVEPPEQRRAYDESIALAEGELRTLARAGGTAEAGDPLDTLHRQIPAYTGLIGQARANNRQGYVVGGAYLQKASQLMQQTILPAADSLAASSAEEVDDRYRRATSSVHVVLVSVAGVVSLAALAAVQVWLFRRTHRRLNLGLLLATACVLVIFAVTLGAFSAERARMLEGRDHGFVPMSEIAQARVLGLRAWGDESLSLIARGDGAALDADADAVAARLGYTPKGDPTGSGVLPAVTAYLSGEGFRGGDLAALWRSYQTTSWTVRSGVKDAGGFNGARELALVDGAAAFKRFDDAAEAALRTSQQRFDDRLSAAGDRLRGLEAVVIVLSVLAAAAVLAGIQPRINEYR</sequence>
<gene>
    <name evidence="2" type="ORF">BL253_33045</name>
</gene>
<evidence type="ECO:0000313" key="2">
    <source>
        <dbReference type="EMBL" id="ONH23431.1"/>
    </source>
</evidence>
<proteinExistence type="predicted"/>
<evidence type="ECO:0008006" key="4">
    <source>
        <dbReference type="Google" id="ProtNLM"/>
    </source>
</evidence>
<dbReference type="EMBL" id="MOMC01000086">
    <property type="protein sequence ID" value="ONH23431.1"/>
    <property type="molecule type" value="Genomic_DNA"/>
</dbReference>
<keyword evidence="1" id="KW-1133">Transmembrane helix</keyword>
<reference evidence="3" key="1">
    <citation type="submission" date="2016-10" db="EMBL/GenBank/DDBJ databases">
        <title>Frankia sp. NRRL B-16386 Genome sequencing.</title>
        <authorList>
            <person name="Ghodhbane-Gtari F."/>
            <person name="Swanson E."/>
            <person name="Gueddou A."/>
            <person name="Hezbri K."/>
            <person name="Ktari K."/>
            <person name="Nouioui I."/>
            <person name="Morris K."/>
            <person name="Simpson S."/>
            <person name="Abebe-Akele F."/>
            <person name="Thomas K."/>
            <person name="Gtari M."/>
            <person name="Tisa L.S."/>
        </authorList>
    </citation>
    <scope>NUCLEOTIDE SEQUENCE [LARGE SCALE GENOMIC DNA]</scope>
    <source>
        <strain evidence="3">NRRL B-16386</strain>
    </source>
</reference>
<organism evidence="2 3">
    <name type="scientific">Pseudofrankia asymbiotica</name>
    <dbReference type="NCBI Taxonomy" id="1834516"/>
    <lineage>
        <taxon>Bacteria</taxon>
        <taxon>Bacillati</taxon>
        <taxon>Actinomycetota</taxon>
        <taxon>Actinomycetes</taxon>
        <taxon>Frankiales</taxon>
        <taxon>Frankiaceae</taxon>
        <taxon>Pseudofrankia</taxon>
    </lineage>
</organism>
<feature type="transmembrane region" description="Helical" evidence="1">
    <location>
        <begin position="195"/>
        <end position="216"/>
    </location>
</feature>
<keyword evidence="1" id="KW-0472">Membrane</keyword>
<keyword evidence="1" id="KW-0812">Transmembrane</keyword>
<name>A0A1V2I169_9ACTN</name>